<accession>A4XTI3</accession>
<reference evidence="2" key="1">
    <citation type="submission" date="2007-04" db="EMBL/GenBank/DDBJ databases">
        <title>Complete sequence of Pseudomonas mendocina ymp.</title>
        <authorList>
            <consortium name="US DOE Joint Genome Institute"/>
            <person name="Copeland A."/>
            <person name="Lucas S."/>
            <person name="Lapidus A."/>
            <person name="Barry K."/>
            <person name="Glavina del Rio T."/>
            <person name="Dalin E."/>
            <person name="Tice H."/>
            <person name="Pitluck S."/>
            <person name="Kiss H."/>
            <person name="Brettin T."/>
            <person name="Detter J.C."/>
            <person name="Bruce D."/>
            <person name="Han C."/>
            <person name="Schmutz J."/>
            <person name="Larimer F."/>
            <person name="Land M."/>
            <person name="Hauser L."/>
            <person name="Kyrpides N."/>
            <person name="Mikhailova N."/>
            <person name="Hersman L."/>
            <person name="Dubois J."/>
            <person name="Maurice P."/>
            <person name="Richardson P."/>
        </authorList>
    </citation>
    <scope>NUCLEOTIDE SEQUENCE [LARGE SCALE GENOMIC DNA]</scope>
    <source>
        <strain evidence="2">Ymp</strain>
    </source>
</reference>
<dbReference type="EMBL" id="CP000680">
    <property type="protein sequence ID" value="ABP84649.1"/>
    <property type="molecule type" value="Genomic_DNA"/>
</dbReference>
<organism evidence="2">
    <name type="scientific">Ectopseudomonas mendocina (strain ymp)</name>
    <name type="common">Pseudomonas mendocina</name>
    <dbReference type="NCBI Taxonomy" id="399739"/>
    <lineage>
        <taxon>Bacteria</taxon>
        <taxon>Pseudomonadati</taxon>
        <taxon>Pseudomonadota</taxon>
        <taxon>Gammaproteobacteria</taxon>
        <taxon>Pseudomonadales</taxon>
        <taxon>Pseudomonadaceae</taxon>
        <taxon>Ectopseudomonas</taxon>
    </lineage>
</organism>
<protein>
    <submittedName>
        <fullName evidence="2">Putative phosphohistidine phosphatase, SixA</fullName>
    </submittedName>
</protein>
<keyword evidence="1" id="KW-0732">Signal</keyword>
<gene>
    <name evidence="2" type="ordered locus">Pmen_1886</name>
</gene>
<dbReference type="PATRIC" id="fig|399739.8.peg.1910"/>
<dbReference type="HOGENOM" id="CLU_076038_1_0_6"/>
<dbReference type="AlphaFoldDB" id="A4XTI3"/>
<dbReference type="STRING" id="399739.Pmen_1886"/>
<proteinExistence type="predicted"/>
<dbReference type="SUPFAM" id="SSF53254">
    <property type="entry name" value="Phosphoglycerate mutase-like"/>
    <property type="match status" value="1"/>
</dbReference>
<dbReference type="KEGG" id="pmy:Pmen_1886"/>
<name>A4XTI3_ECTM1</name>
<feature type="chain" id="PRO_5002677096" evidence="1">
    <location>
        <begin position="30"/>
        <end position="197"/>
    </location>
</feature>
<dbReference type="Pfam" id="PF00300">
    <property type="entry name" value="His_Phos_1"/>
    <property type="match status" value="1"/>
</dbReference>
<dbReference type="CDD" id="cd07040">
    <property type="entry name" value="HP"/>
    <property type="match status" value="1"/>
</dbReference>
<sequence>MGADGAARQRPSLILCLLALLLVPLWALAAEQEEQAWQALREGRALLILRHATAPGTGDPAHFQLGNCSTQRNLNQQGREEARRWGTLLRSQGIGRPRLFSSRWCRALDTAREMGLGTVQPLPALDSFFALPGDGSEQTSQLIRSINLMPPGEPLVLVSHQVNITALTRIFPASGEGLILALPLRAAPQVLARIAPP</sequence>
<evidence type="ECO:0000313" key="2">
    <source>
        <dbReference type="EMBL" id="ABP84649.1"/>
    </source>
</evidence>
<dbReference type="InterPro" id="IPR029033">
    <property type="entry name" value="His_PPase_superfam"/>
</dbReference>
<dbReference type="OrthoDB" id="8685508at2"/>
<feature type="signal peptide" evidence="1">
    <location>
        <begin position="1"/>
        <end position="29"/>
    </location>
</feature>
<dbReference type="InterPro" id="IPR013078">
    <property type="entry name" value="His_Pase_superF_clade-1"/>
</dbReference>
<dbReference type="eggNOG" id="COG2062">
    <property type="taxonomic scope" value="Bacteria"/>
</dbReference>
<evidence type="ECO:0000256" key="1">
    <source>
        <dbReference type="SAM" id="SignalP"/>
    </source>
</evidence>
<dbReference type="Gene3D" id="3.40.50.1240">
    <property type="entry name" value="Phosphoglycerate mutase-like"/>
    <property type="match status" value="1"/>
</dbReference>